<name>A0A1J0R9N3_9TRYP</name>
<feature type="region of interest" description="Disordered" evidence="1">
    <location>
        <begin position="207"/>
        <end position="249"/>
    </location>
</feature>
<organism evidence="2">
    <name type="scientific">Trypanosoma brucei</name>
    <dbReference type="NCBI Taxonomy" id="5691"/>
    <lineage>
        <taxon>Eukaryota</taxon>
        <taxon>Discoba</taxon>
        <taxon>Euglenozoa</taxon>
        <taxon>Kinetoplastea</taxon>
        <taxon>Metakinetoplastina</taxon>
        <taxon>Trypanosomatida</taxon>
        <taxon>Trypanosomatidae</taxon>
        <taxon>Trypanosoma</taxon>
    </lineage>
</organism>
<accession>A0A1J0R9N3</accession>
<dbReference type="AlphaFoldDB" id="A0A1J0R9N3"/>
<dbReference type="VEuPathDB" id="TriTrypDB:Tb427_000387800"/>
<protein>
    <submittedName>
        <fullName evidence="2">Variant surface glycoprotein 1125.3161</fullName>
    </submittedName>
</protein>
<sequence length="288" mass="31035">MPVTTVEVRGAGNLGASQLNSRTKDWCVDAAGGKSTHTQGIGIKTATRAAVRYDAVVQDLKTITGGAGKCEQLPDEAPPEITTQKLTVKALCSSLEATITIPARPLATPEGTLAKDREVHKLLQLMNDGQIDTTKLDTSAKEQAAKLMPSSTESAKKTIFEKLTGTEITYKHDQADRKVAANKAGEDAEYGKIYALCFGQQRKALTAGSNGEVSKNEPTKPETKDKTEDKEDADKKATAAECTATEEGKCDKTKCDWKKDKNECKVKERAVIISAVNKVPVLLAFFFL</sequence>
<dbReference type="SUPFAM" id="SSF58087">
    <property type="entry name" value="Variant surface glycoprotein (N-terminal domain)"/>
    <property type="match status" value="1"/>
</dbReference>
<feature type="compositionally biased region" description="Basic and acidic residues" evidence="1">
    <location>
        <begin position="214"/>
        <end position="238"/>
    </location>
</feature>
<proteinExistence type="predicted"/>
<evidence type="ECO:0000256" key="1">
    <source>
        <dbReference type="SAM" id="MobiDB-lite"/>
    </source>
</evidence>
<dbReference type="EMBL" id="KX700556">
    <property type="protein sequence ID" value="APD74512.1"/>
    <property type="molecule type" value="Genomic_DNA"/>
</dbReference>
<reference evidence="2" key="1">
    <citation type="submission" date="2016-08" db="EMBL/GenBank/DDBJ databases">
        <title>VSG repertoire of Trypanosoma brucei EATRO 1125.</title>
        <authorList>
            <person name="Cross G.A."/>
        </authorList>
    </citation>
    <scope>NUCLEOTIDE SEQUENCE</scope>
    <source>
        <strain evidence="2">EATRO 1125</strain>
    </source>
</reference>
<evidence type="ECO:0000313" key="2">
    <source>
        <dbReference type="EMBL" id="APD74512.1"/>
    </source>
</evidence>